<dbReference type="EMBL" id="LWDG02000188">
    <property type="protein sequence ID" value="KAE8267920.1"/>
    <property type="molecule type" value="Genomic_DNA"/>
</dbReference>
<gene>
    <name evidence="1" type="ORF">A4X09_0g4427</name>
</gene>
<accession>A0A8X7N8V5</accession>
<evidence type="ECO:0000313" key="1">
    <source>
        <dbReference type="EMBL" id="KAE8267920.1"/>
    </source>
</evidence>
<keyword evidence="2" id="KW-1185">Reference proteome</keyword>
<evidence type="ECO:0008006" key="3">
    <source>
        <dbReference type="Google" id="ProtNLM"/>
    </source>
</evidence>
<sequence>MLVHGLYSVVEWTFGVMQARFKVLKTGIEYETKVQAALFPALAVVHNFLRRHDPNDIPAAVEEVPAEEELDIAAADRRSKGWRHGQAV</sequence>
<dbReference type="Proteomes" id="UP000078113">
    <property type="component" value="Unassembled WGS sequence"/>
</dbReference>
<comment type="caution">
    <text evidence="1">The sequence shown here is derived from an EMBL/GenBank/DDBJ whole genome shotgun (WGS) entry which is preliminary data.</text>
</comment>
<evidence type="ECO:0000313" key="2">
    <source>
        <dbReference type="Proteomes" id="UP000078113"/>
    </source>
</evidence>
<reference evidence="1" key="2">
    <citation type="journal article" date="2019" name="IMA Fungus">
        <title>Genome sequencing and comparison of five Tilletia species to identify candidate genes for the detection of regulated species infecting wheat.</title>
        <authorList>
            <person name="Nguyen H.D.T."/>
            <person name="Sultana T."/>
            <person name="Kesanakurti P."/>
            <person name="Hambleton S."/>
        </authorList>
    </citation>
    <scope>NUCLEOTIDE SEQUENCE</scope>
    <source>
        <strain evidence="1">DAOMC 236422</strain>
    </source>
</reference>
<protein>
    <recommendedName>
        <fullName evidence="3">DDE Tnp4 domain-containing protein</fullName>
    </recommendedName>
</protein>
<name>A0A8X7N8V5_9BASI</name>
<reference evidence="1" key="1">
    <citation type="submission" date="2016-04" db="EMBL/GenBank/DDBJ databases">
        <authorList>
            <person name="Nguyen H.D."/>
            <person name="Samba Siva P."/>
            <person name="Cullis J."/>
            <person name="Levesque C.A."/>
            <person name="Hambleton S."/>
        </authorList>
    </citation>
    <scope>NUCLEOTIDE SEQUENCE</scope>
    <source>
        <strain evidence="1">DAOMC 236422</strain>
    </source>
</reference>
<organism evidence="1 2">
    <name type="scientific">Tilletia walkeri</name>
    <dbReference type="NCBI Taxonomy" id="117179"/>
    <lineage>
        <taxon>Eukaryota</taxon>
        <taxon>Fungi</taxon>
        <taxon>Dikarya</taxon>
        <taxon>Basidiomycota</taxon>
        <taxon>Ustilaginomycotina</taxon>
        <taxon>Exobasidiomycetes</taxon>
        <taxon>Tilletiales</taxon>
        <taxon>Tilletiaceae</taxon>
        <taxon>Tilletia</taxon>
    </lineage>
</organism>
<proteinExistence type="predicted"/>
<dbReference type="AlphaFoldDB" id="A0A8X7N8V5"/>